<dbReference type="PANTHER" id="PTHR46268:SF15">
    <property type="entry name" value="UNIVERSAL STRESS PROTEIN HP_0031"/>
    <property type="match status" value="1"/>
</dbReference>
<dbReference type="InterPro" id="IPR006015">
    <property type="entry name" value="Universal_stress_UspA"/>
</dbReference>
<comment type="caution">
    <text evidence="3">The sequence shown here is derived from an EMBL/GenBank/DDBJ whole genome shotgun (WGS) entry which is preliminary data.</text>
</comment>
<keyword evidence="4" id="KW-1185">Reference proteome</keyword>
<dbReference type="CDD" id="cd00293">
    <property type="entry name" value="USP-like"/>
    <property type="match status" value="1"/>
</dbReference>
<protein>
    <submittedName>
        <fullName evidence="3">Universal stress protein</fullName>
    </submittedName>
</protein>
<dbReference type="PANTHER" id="PTHR46268">
    <property type="entry name" value="STRESS RESPONSE PROTEIN NHAX"/>
    <property type="match status" value="1"/>
</dbReference>
<accession>A0A7C9IIP0</accession>
<dbReference type="SUPFAM" id="SSF52402">
    <property type="entry name" value="Adenine nucleotide alpha hydrolases-like"/>
    <property type="match status" value="2"/>
</dbReference>
<evidence type="ECO:0000313" key="4">
    <source>
        <dbReference type="Proteomes" id="UP000480350"/>
    </source>
</evidence>
<evidence type="ECO:0000259" key="2">
    <source>
        <dbReference type="Pfam" id="PF00582"/>
    </source>
</evidence>
<reference evidence="3 4" key="2">
    <citation type="submission" date="2020-03" db="EMBL/GenBank/DDBJ databases">
        <title>Kangsaoukella pontilimi gen. nov., sp. nov., a new member of the family Rhodobacteraceae isolated from a tidal mudflat.</title>
        <authorList>
            <person name="Kim I.S."/>
        </authorList>
    </citation>
    <scope>NUCLEOTIDE SEQUENCE [LARGE SCALE GENOMIC DNA]</scope>
    <source>
        <strain evidence="3 4">GH1-50</strain>
    </source>
</reference>
<feature type="domain" description="UspA" evidence="2">
    <location>
        <begin position="159"/>
        <end position="278"/>
    </location>
</feature>
<reference evidence="3 4" key="1">
    <citation type="submission" date="2019-12" db="EMBL/GenBank/DDBJ databases">
        <authorList>
            <person name="Lee S.D."/>
        </authorList>
    </citation>
    <scope>NUCLEOTIDE SEQUENCE [LARGE SCALE GENOMIC DNA]</scope>
    <source>
        <strain evidence="3 4">GH1-50</strain>
    </source>
</reference>
<dbReference type="InterPro" id="IPR006016">
    <property type="entry name" value="UspA"/>
</dbReference>
<dbReference type="Proteomes" id="UP000480350">
    <property type="component" value="Unassembled WGS sequence"/>
</dbReference>
<dbReference type="EMBL" id="WUPT01000003">
    <property type="protein sequence ID" value="MXQ09449.1"/>
    <property type="molecule type" value="Genomic_DNA"/>
</dbReference>
<evidence type="ECO:0000313" key="3">
    <source>
        <dbReference type="EMBL" id="MXQ09449.1"/>
    </source>
</evidence>
<dbReference type="Gene3D" id="3.40.50.12370">
    <property type="match status" value="1"/>
</dbReference>
<dbReference type="RefSeq" id="WP_160765375.1">
    <property type="nucleotide sequence ID" value="NZ_WUPT01000003.1"/>
</dbReference>
<evidence type="ECO:0000256" key="1">
    <source>
        <dbReference type="ARBA" id="ARBA00008791"/>
    </source>
</evidence>
<organism evidence="3 4">
    <name type="scientific">Kangsaoukella pontilimi</name>
    <dbReference type="NCBI Taxonomy" id="2691042"/>
    <lineage>
        <taxon>Bacteria</taxon>
        <taxon>Pseudomonadati</taxon>
        <taxon>Pseudomonadota</taxon>
        <taxon>Alphaproteobacteria</taxon>
        <taxon>Rhodobacterales</taxon>
        <taxon>Paracoccaceae</taxon>
        <taxon>Kangsaoukella</taxon>
    </lineage>
</organism>
<sequence>MSYKTLVTVMRHKDRDTALLDAAATLAEAWGAHLDVLALGTDRLQPGAYYAGAAAVAIQTSMQDAIDDAKAAEAASRDALRLRDCPWAVMAAAAQIGAMGQIVARHGGLADMVVLPAPYGAGRTAEDVAVVEAALFSTRTPVMILPDGATPPVRPERVLLAWNQSAEALAAIRGSLPLLKTAKTVEITVIDPPEHDPDRSDPGGHLAEVLSRHGIHAEITVLSRTMPRISDVISRHVGETGADMVVMGAYGHSRFREAILGGATRNMLEGATIPVLMAH</sequence>
<proteinExistence type="inferred from homology"/>
<dbReference type="Pfam" id="PF00582">
    <property type="entry name" value="Usp"/>
    <property type="match status" value="1"/>
</dbReference>
<gene>
    <name evidence="3" type="ORF">GQ651_16505</name>
</gene>
<name>A0A7C9IIP0_9RHOB</name>
<dbReference type="AlphaFoldDB" id="A0A7C9IIP0"/>
<comment type="similarity">
    <text evidence="1">Belongs to the universal stress protein A family.</text>
</comment>
<dbReference type="PRINTS" id="PR01438">
    <property type="entry name" value="UNVRSLSTRESS"/>
</dbReference>